<dbReference type="PROSITE" id="PS00233">
    <property type="entry name" value="CHIT_BIND_RR_1"/>
    <property type="match status" value="1"/>
</dbReference>
<dbReference type="GO" id="GO:0005615">
    <property type="term" value="C:extracellular space"/>
    <property type="evidence" value="ECO:0007669"/>
    <property type="project" value="TreeGrafter"/>
</dbReference>
<proteinExistence type="predicted"/>
<evidence type="ECO:0000256" key="3">
    <source>
        <dbReference type="SAM" id="MobiDB-lite"/>
    </source>
</evidence>
<dbReference type="GO" id="GO:0031012">
    <property type="term" value="C:extracellular matrix"/>
    <property type="evidence" value="ECO:0007669"/>
    <property type="project" value="TreeGrafter"/>
</dbReference>
<dbReference type="OrthoDB" id="7423444at2759"/>
<feature type="signal peptide" evidence="4">
    <location>
        <begin position="1"/>
        <end position="22"/>
    </location>
</feature>
<evidence type="ECO:0000313" key="6">
    <source>
        <dbReference type="Proteomes" id="UP000594454"/>
    </source>
</evidence>
<gene>
    <name evidence="5" type="ORF">HERILL_LOCUS9260</name>
</gene>
<evidence type="ECO:0000313" key="5">
    <source>
        <dbReference type="EMBL" id="CAD7086488.1"/>
    </source>
</evidence>
<keyword evidence="6" id="KW-1185">Reference proteome</keyword>
<dbReference type="PANTHER" id="PTHR12236:SF46">
    <property type="entry name" value="CUTICULAR PROTEIN 30B-RELATED"/>
    <property type="match status" value="1"/>
</dbReference>
<organism evidence="5 6">
    <name type="scientific">Hermetia illucens</name>
    <name type="common">Black soldier fly</name>
    <dbReference type="NCBI Taxonomy" id="343691"/>
    <lineage>
        <taxon>Eukaryota</taxon>
        <taxon>Metazoa</taxon>
        <taxon>Ecdysozoa</taxon>
        <taxon>Arthropoda</taxon>
        <taxon>Hexapoda</taxon>
        <taxon>Insecta</taxon>
        <taxon>Pterygota</taxon>
        <taxon>Neoptera</taxon>
        <taxon>Endopterygota</taxon>
        <taxon>Diptera</taxon>
        <taxon>Brachycera</taxon>
        <taxon>Stratiomyomorpha</taxon>
        <taxon>Stratiomyidae</taxon>
        <taxon>Hermetiinae</taxon>
        <taxon>Hermetia</taxon>
    </lineage>
</organism>
<dbReference type="InParanoid" id="A0A7R8UTW4"/>
<dbReference type="InterPro" id="IPR031311">
    <property type="entry name" value="CHIT_BIND_RR_consensus"/>
</dbReference>
<evidence type="ECO:0008006" key="7">
    <source>
        <dbReference type="Google" id="ProtNLM"/>
    </source>
</evidence>
<reference evidence="5 6" key="1">
    <citation type="submission" date="2020-11" db="EMBL/GenBank/DDBJ databases">
        <authorList>
            <person name="Wallbank WR R."/>
            <person name="Pardo Diaz C."/>
            <person name="Kozak K."/>
            <person name="Martin S."/>
            <person name="Jiggins C."/>
            <person name="Moest M."/>
            <person name="Warren A I."/>
            <person name="Generalovic N T."/>
            <person name="Byers J.R.P. K."/>
            <person name="Montejo-Kovacevich G."/>
            <person name="Yen C E."/>
        </authorList>
    </citation>
    <scope>NUCLEOTIDE SEQUENCE [LARGE SCALE GENOMIC DNA]</scope>
</reference>
<feature type="region of interest" description="Disordered" evidence="3">
    <location>
        <begin position="408"/>
        <end position="427"/>
    </location>
</feature>
<keyword evidence="4" id="KW-0732">Signal</keyword>
<feature type="compositionally biased region" description="Basic and acidic residues" evidence="3">
    <location>
        <begin position="414"/>
        <end position="423"/>
    </location>
</feature>
<dbReference type="EMBL" id="LR899011">
    <property type="protein sequence ID" value="CAD7086488.1"/>
    <property type="molecule type" value="Genomic_DNA"/>
</dbReference>
<dbReference type="Proteomes" id="UP000594454">
    <property type="component" value="Chromosome 3"/>
</dbReference>
<name>A0A7R8UTW4_HERIL</name>
<dbReference type="AlphaFoldDB" id="A0A7R8UTW4"/>
<dbReference type="PRINTS" id="PR00947">
    <property type="entry name" value="CUTICLE"/>
</dbReference>
<dbReference type="PANTHER" id="PTHR12236">
    <property type="entry name" value="STRUCTURAL CONTITUENT OF CUTICLE"/>
    <property type="match status" value="1"/>
</dbReference>
<dbReference type="Pfam" id="PF00379">
    <property type="entry name" value="Chitin_bind_4"/>
    <property type="match status" value="1"/>
</dbReference>
<dbReference type="PROSITE" id="PS51155">
    <property type="entry name" value="CHIT_BIND_RR_2"/>
    <property type="match status" value="1"/>
</dbReference>
<evidence type="ECO:0000256" key="1">
    <source>
        <dbReference type="ARBA" id="ARBA00022460"/>
    </source>
</evidence>
<sequence length="449" mass="49270">MVFKTQWIPVLGLFSLTLAAAASEVDYVTVTSSTEEAVSHDYETQKSNPAPVYRQIEYGQIAPAAYDFNYEVHDEHTGDIKSQKEVRNGDAVQGRYELIDSDGYRRIVEYTADSHTGFNAIVRREPVDIKIPQPIPQDAKLTYTAPVIKDIPVQARPVNRDIVHIVPKSSAQPKTSQYYVTPTYATTSHLSSNPGVSTPSAPAYRSLTYSAPSADSEHLGGVSQVSGRKPSDYTTYLYSPVAYNDQANSERPPQKTRFVLVPKYRTTSHSAPVSNAYDYTLPLRPAQVYQDAVQNYGIPLRHAQVYHHAGQNEGYVTGVGIKGYKTIPVQSYLPPALSGETVYAQYTKAHSKDYAGELANAVSAATGFTPINPVQHIQTNLVAPSLIYPTQTPLVSSVAPRLETTLSSHNSVGTEEHANDKIQGKSIYSLKEGESYGPYDAPTTPSYKQ</sequence>
<evidence type="ECO:0000256" key="2">
    <source>
        <dbReference type="PROSITE-ProRule" id="PRU00497"/>
    </source>
</evidence>
<dbReference type="InterPro" id="IPR000618">
    <property type="entry name" value="Insect_cuticle"/>
</dbReference>
<evidence type="ECO:0000256" key="4">
    <source>
        <dbReference type="SAM" id="SignalP"/>
    </source>
</evidence>
<dbReference type="InterPro" id="IPR051217">
    <property type="entry name" value="Insect_Cuticle_Struc_Prot"/>
</dbReference>
<feature type="chain" id="PRO_5031091646" description="Cuticle protein" evidence="4">
    <location>
        <begin position="23"/>
        <end position="449"/>
    </location>
</feature>
<dbReference type="GO" id="GO:0042302">
    <property type="term" value="F:structural constituent of cuticle"/>
    <property type="evidence" value="ECO:0007669"/>
    <property type="project" value="UniProtKB-UniRule"/>
</dbReference>
<accession>A0A7R8UTW4</accession>
<protein>
    <recommendedName>
        <fullName evidence="7">Cuticle protein</fullName>
    </recommendedName>
</protein>
<keyword evidence="1 2" id="KW-0193">Cuticle</keyword>